<sequence length="311" mass="35594">MGKLLGKGVFGKVHYARDLESNQGVAIKIMDKDRVLKAGLSEQVKREITTMRLVEHKNIVRLHEVMATRNKIYIIMEYAKGGEVLDKVKRSSRLTEADAHRYFQQLIGALDHCHSRGMYHRDLKPENLLLDENGDLKVPSWFSHKFKRLLYKILNPNPSMRPSIQEIKESTWFRKGPREISAVNEKVLSKNATTTNVVPVLPSRRKEIAHEDMKSLVATNLNAFEIIALSAGLDLSGLFIKECRKETRFTSDKTTLAIISKLEDVAKTLNLRIRKKENNTISIQGRKEGAMVSFSLTRRSLRSHHPVILFR</sequence>
<dbReference type="GO" id="GO:0004674">
    <property type="term" value="F:protein serine/threonine kinase activity"/>
    <property type="evidence" value="ECO:0007669"/>
    <property type="project" value="UniProtKB-KW"/>
</dbReference>
<comment type="similarity">
    <text evidence="2">Belongs to the protein kinase superfamily. CAMK Ser/Thr protein kinase family. SNF1 subfamily.</text>
</comment>
<evidence type="ECO:0000256" key="6">
    <source>
        <dbReference type="ARBA" id="ARBA00022741"/>
    </source>
</evidence>
<dbReference type="PROSITE" id="PS00107">
    <property type="entry name" value="PROTEIN_KINASE_ATP"/>
    <property type="match status" value="1"/>
</dbReference>
<dbReference type="Gene3D" id="1.10.510.10">
    <property type="entry name" value="Transferase(Phosphotransferase) domain 1"/>
    <property type="match status" value="2"/>
</dbReference>
<comment type="function">
    <text evidence="12">CIPK serine-threonine protein kinases interact with CBL proteins. Binding of a CBL protein to the regulatory NAF domain of CIPK protein lead to the activation of the kinase in a calcium-dependent manner.</text>
</comment>
<dbReference type="InParanoid" id="A0A1D6F3T5"/>
<protein>
    <recommendedName>
        <fullName evidence="3">non-specific serine/threonine protein kinase</fullName>
        <ecNumber evidence="3">2.7.11.1</ecNumber>
    </recommendedName>
</protein>
<comment type="catalytic activity">
    <reaction evidence="10">
        <text>L-threonyl-[protein] + ATP = O-phospho-L-threonyl-[protein] + ADP + H(+)</text>
        <dbReference type="Rhea" id="RHEA:46608"/>
        <dbReference type="Rhea" id="RHEA-COMP:11060"/>
        <dbReference type="Rhea" id="RHEA-COMP:11605"/>
        <dbReference type="ChEBI" id="CHEBI:15378"/>
        <dbReference type="ChEBI" id="CHEBI:30013"/>
        <dbReference type="ChEBI" id="CHEBI:30616"/>
        <dbReference type="ChEBI" id="CHEBI:61977"/>
        <dbReference type="ChEBI" id="CHEBI:456216"/>
        <dbReference type="EC" id="2.7.11.1"/>
    </reaction>
</comment>
<dbReference type="PROSITE" id="PS50816">
    <property type="entry name" value="NAF"/>
    <property type="match status" value="1"/>
</dbReference>
<dbReference type="CDD" id="cd12195">
    <property type="entry name" value="CIPK_C"/>
    <property type="match status" value="1"/>
</dbReference>
<evidence type="ECO:0000256" key="5">
    <source>
        <dbReference type="ARBA" id="ARBA00022679"/>
    </source>
</evidence>
<dbReference type="PANTHER" id="PTHR43895">
    <property type="entry name" value="CALCIUM/CALMODULIN-DEPENDENT PROTEIN KINASE KINASE-RELATED"/>
    <property type="match status" value="1"/>
</dbReference>
<evidence type="ECO:0000313" key="15">
    <source>
        <dbReference type="EMBL" id="ONM25997.1"/>
    </source>
</evidence>
<dbReference type="GO" id="GO:0007165">
    <property type="term" value="P:signal transduction"/>
    <property type="evidence" value="ECO:0007669"/>
    <property type="project" value="InterPro"/>
</dbReference>
<keyword evidence="7 15" id="KW-0418">Kinase</keyword>
<dbReference type="Gene3D" id="3.30.310.80">
    <property type="entry name" value="Kinase associated domain 1, KA1"/>
    <property type="match status" value="1"/>
</dbReference>
<dbReference type="STRING" id="4577.A0A1D6F3T5"/>
<organism evidence="15">
    <name type="scientific">Zea mays</name>
    <name type="common">Maize</name>
    <dbReference type="NCBI Taxonomy" id="4577"/>
    <lineage>
        <taxon>Eukaryota</taxon>
        <taxon>Viridiplantae</taxon>
        <taxon>Streptophyta</taxon>
        <taxon>Embryophyta</taxon>
        <taxon>Tracheophyta</taxon>
        <taxon>Spermatophyta</taxon>
        <taxon>Magnoliopsida</taxon>
        <taxon>Liliopsida</taxon>
        <taxon>Poales</taxon>
        <taxon>Poaceae</taxon>
        <taxon>PACMAD clade</taxon>
        <taxon>Panicoideae</taxon>
        <taxon>Andropogonodae</taxon>
        <taxon>Andropogoneae</taxon>
        <taxon>Tripsacinae</taxon>
        <taxon>Zea</taxon>
    </lineage>
</organism>
<keyword evidence="5" id="KW-0808">Transferase</keyword>
<dbReference type="FunFam" id="1.10.510.10:FF:000571">
    <property type="entry name" value="Maternal embryonic leucine zipper kinase"/>
    <property type="match status" value="1"/>
</dbReference>
<evidence type="ECO:0000256" key="1">
    <source>
        <dbReference type="ARBA" id="ARBA00001936"/>
    </source>
</evidence>
<evidence type="ECO:0000256" key="11">
    <source>
        <dbReference type="ARBA" id="ARBA00048679"/>
    </source>
</evidence>
<evidence type="ECO:0000256" key="8">
    <source>
        <dbReference type="ARBA" id="ARBA00022840"/>
    </source>
</evidence>
<dbReference type="EMBL" id="CM007648">
    <property type="protein sequence ID" value="ONM25997.1"/>
    <property type="molecule type" value="Genomic_DNA"/>
</dbReference>
<dbReference type="SMART" id="SM00220">
    <property type="entry name" value="S_TKc"/>
    <property type="match status" value="1"/>
</dbReference>
<dbReference type="SMR" id="A0A1D6F3T5"/>
<reference evidence="15" key="1">
    <citation type="submission" date="2015-12" db="EMBL/GenBank/DDBJ databases">
        <title>Update maize B73 reference genome by single molecule sequencing technologies.</title>
        <authorList>
            <consortium name="Maize Genome Sequencing Project"/>
            <person name="Ware D."/>
        </authorList>
    </citation>
    <scope>NUCLEOTIDE SEQUENCE [LARGE SCALE GENOMIC DNA]</scope>
    <source>
        <tissue evidence="15">Seedling</tissue>
    </source>
</reference>
<evidence type="ECO:0000256" key="14">
    <source>
        <dbReference type="RuleBase" id="RU000304"/>
    </source>
</evidence>
<dbReference type="GO" id="GO:0005524">
    <property type="term" value="F:ATP binding"/>
    <property type="evidence" value="ECO:0007669"/>
    <property type="project" value="UniProtKB-UniRule"/>
</dbReference>
<dbReference type="Pfam" id="PF03822">
    <property type="entry name" value="NAF"/>
    <property type="match status" value="1"/>
</dbReference>
<evidence type="ECO:0000256" key="13">
    <source>
        <dbReference type="PROSITE-ProRule" id="PRU10141"/>
    </source>
</evidence>
<dbReference type="InterPro" id="IPR000719">
    <property type="entry name" value="Prot_kinase_dom"/>
</dbReference>
<comment type="catalytic activity">
    <reaction evidence="11">
        <text>L-seryl-[protein] + ATP = O-phospho-L-seryl-[protein] + ADP + H(+)</text>
        <dbReference type="Rhea" id="RHEA:17989"/>
        <dbReference type="Rhea" id="RHEA-COMP:9863"/>
        <dbReference type="Rhea" id="RHEA-COMP:11604"/>
        <dbReference type="ChEBI" id="CHEBI:15378"/>
        <dbReference type="ChEBI" id="CHEBI:29999"/>
        <dbReference type="ChEBI" id="CHEBI:30616"/>
        <dbReference type="ChEBI" id="CHEBI:83421"/>
        <dbReference type="ChEBI" id="CHEBI:456216"/>
        <dbReference type="EC" id="2.7.11.1"/>
    </reaction>
</comment>
<evidence type="ECO:0000256" key="3">
    <source>
        <dbReference type="ARBA" id="ARBA00012513"/>
    </source>
</evidence>
<evidence type="ECO:0000256" key="9">
    <source>
        <dbReference type="ARBA" id="ARBA00023211"/>
    </source>
</evidence>
<dbReference type="InterPro" id="IPR004041">
    <property type="entry name" value="NAF_dom"/>
</dbReference>
<accession>A0A1D6F3T5</accession>
<evidence type="ECO:0000256" key="7">
    <source>
        <dbReference type="ARBA" id="ARBA00022777"/>
    </source>
</evidence>
<keyword evidence="4 14" id="KW-0723">Serine/threonine-protein kinase</keyword>
<dbReference type="InterPro" id="IPR008271">
    <property type="entry name" value="Ser/Thr_kinase_AS"/>
</dbReference>
<evidence type="ECO:0000256" key="10">
    <source>
        <dbReference type="ARBA" id="ARBA00047899"/>
    </source>
</evidence>
<dbReference type="InterPro" id="IPR011009">
    <property type="entry name" value="Kinase-like_dom_sf"/>
</dbReference>
<keyword evidence="8 13" id="KW-0067">ATP-binding</keyword>
<evidence type="ECO:0000256" key="4">
    <source>
        <dbReference type="ARBA" id="ARBA00022527"/>
    </source>
</evidence>
<proteinExistence type="inferred from homology"/>
<dbReference type="PaxDb" id="4577-GRMZM2G030194_P01"/>
<dbReference type="Pfam" id="PF00069">
    <property type="entry name" value="Pkinase"/>
    <property type="match status" value="1"/>
</dbReference>
<feature type="binding site" evidence="13">
    <location>
        <position position="37"/>
    </location>
    <ligand>
        <name>ATP</name>
        <dbReference type="ChEBI" id="CHEBI:30616"/>
    </ligand>
</feature>
<comment type="cofactor">
    <cofactor evidence="1">
        <name>Mn(2+)</name>
        <dbReference type="ChEBI" id="CHEBI:29035"/>
    </cofactor>
</comment>
<evidence type="ECO:0000256" key="12">
    <source>
        <dbReference type="ARBA" id="ARBA00058225"/>
    </source>
</evidence>
<keyword evidence="6 13" id="KW-0547">Nucleotide-binding</keyword>
<dbReference type="SUPFAM" id="SSF56112">
    <property type="entry name" value="Protein kinase-like (PK-like)"/>
    <property type="match status" value="1"/>
</dbReference>
<dbReference type="PROSITE" id="PS50011">
    <property type="entry name" value="PROTEIN_KINASE_DOM"/>
    <property type="match status" value="1"/>
</dbReference>
<keyword evidence="9" id="KW-0464">Manganese</keyword>
<dbReference type="PROSITE" id="PS00108">
    <property type="entry name" value="PROTEIN_KINASE_ST"/>
    <property type="match status" value="1"/>
</dbReference>
<evidence type="ECO:0000256" key="2">
    <source>
        <dbReference type="ARBA" id="ARBA00006234"/>
    </source>
</evidence>
<gene>
    <name evidence="15" type="ORF">ZEAMMB73_Zm00001d007101</name>
</gene>
<dbReference type="InterPro" id="IPR018451">
    <property type="entry name" value="NAF/FISL_domain"/>
</dbReference>
<dbReference type="ExpressionAtlas" id="A0A1D6F3T5">
    <property type="expression patterns" value="baseline"/>
</dbReference>
<dbReference type="EC" id="2.7.11.1" evidence="3"/>
<name>A0A1D6F3T5_MAIZE</name>
<dbReference type="FunFam" id="3.30.200.20:FF:000042">
    <property type="entry name" value="Aurora kinase A"/>
    <property type="match status" value="1"/>
</dbReference>
<dbReference type="PANTHER" id="PTHR43895:SF68">
    <property type="entry name" value="NON-SPECIFIC SERINE_THREONINE PROTEIN KINASE"/>
    <property type="match status" value="1"/>
</dbReference>
<dbReference type="AlphaFoldDB" id="A0A1D6F3T5"/>
<dbReference type="InterPro" id="IPR017441">
    <property type="entry name" value="Protein_kinase_ATP_BS"/>
</dbReference>